<evidence type="ECO:0000313" key="2">
    <source>
        <dbReference type="EMBL" id="KAG7444397.1"/>
    </source>
</evidence>
<proteinExistence type="predicted"/>
<dbReference type="AlphaFoldDB" id="A0A9P8AS10"/>
<dbReference type="RefSeq" id="XP_043037897.1">
    <property type="nucleotide sequence ID" value="XM_043177408.1"/>
</dbReference>
<evidence type="ECO:0000313" key="3">
    <source>
        <dbReference type="Proteomes" id="UP000812287"/>
    </source>
</evidence>
<evidence type="ECO:0000256" key="1">
    <source>
        <dbReference type="SAM" id="MobiDB-lite"/>
    </source>
</evidence>
<dbReference type="Proteomes" id="UP000812287">
    <property type="component" value="Unassembled WGS sequence"/>
</dbReference>
<gene>
    <name evidence="2" type="ORF">BT62DRAFT_1008060</name>
</gene>
<keyword evidence="3" id="KW-1185">Reference proteome</keyword>
<organism evidence="2 3">
    <name type="scientific">Guyanagaster necrorhizus</name>
    <dbReference type="NCBI Taxonomy" id="856835"/>
    <lineage>
        <taxon>Eukaryota</taxon>
        <taxon>Fungi</taxon>
        <taxon>Dikarya</taxon>
        <taxon>Basidiomycota</taxon>
        <taxon>Agaricomycotina</taxon>
        <taxon>Agaricomycetes</taxon>
        <taxon>Agaricomycetidae</taxon>
        <taxon>Agaricales</taxon>
        <taxon>Marasmiineae</taxon>
        <taxon>Physalacriaceae</taxon>
        <taxon>Guyanagaster</taxon>
    </lineage>
</organism>
<protein>
    <submittedName>
        <fullName evidence="2">Uncharacterized protein</fullName>
    </submittedName>
</protein>
<name>A0A9P8AS10_9AGAR</name>
<reference evidence="2" key="1">
    <citation type="submission" date="2020-11" db="EMBL/GenBank/DDBJ databases">
        <title>Adaptations for nitrogen fixation in a non-lichenized fungal sporocarp promotes dispersal by wood-feeding termites.</title>
        <authorList>
            <consortium name="DOE Joint Genome Institute"/>
            <person name="Koch R.A."/>
            <person name="Yoon G."/>
            <person name="Arayal U."/>
            <person name="Lail K."/>
            <person name="Amirebrahimi M."/>
            <person name="Labutti K."/>
            <person name="Lipzen A."/>
            <person name="Riley R."/>
            <person name="Barry K."/>
            <person name="Henrissat B."/>
            <person name="Grigoriev I.V."/>
            <person name="Herr J.R."/>
            <person name="Aime M.C."/>
        </authorList>
    </citation>
    <scope>NUCLEOTIDE SEQUENCE</scope>
    <source>
        <strain evidence="2">MCA 3950</strain>
    </source>
</reference>
<dbReference type="GeneID" id="66099695"/>
<feature type="region of interest" description="Disordered" evidence="1">
    <location>
        <begin position="1"/>
        <end position="26"/>
    </location>
</feature>
<comment type="caution">
    <text evidence="2">The sequence shown here is derived from an EMBL/GenBank/DDBJ whole genome shotgun (WGS) entry which is preliminary data.</text>
</comment>
<accession>A0A9P8AS10</accession>
<dbReference type="EMBL" id="MU250540">
    <property type="protein sequence ID" value="KAG7444397.1"/>
    <property type="molecule type" value="Genomic_DNA"/>
</dbReference>
<sequence length="257" mass="28332">MPTGLRFGSIQCSHRPSKQPLGSEDSDRVSSFGTPFVFLLAPTAWYRRNSFGKRRSQCSVQIASPPTSHQWPAETAGFDSYDLGSTCPFTSTTAADVASILTAYFMTGSSQQKALSHLIGAFSEPGLIIIVEKVCSRLQKARTARRHYTSISMSSPRSVTKTEGPYVKGIGGCYPLIQSQDTGNFTHGQQRWEPVTGGAAGRRHPPSQQIVPLPLDLRRVLVFVLYCEHILSLKVRLLQYLFPLFEKYSVNTGTAQI</sequence>